<evidence type="ECO:0000256" key="1">
    <source>
        <dbReference type="ARBA" id="ARBA00008874"/>
    </source>
</evidence>
<dbReference type="AlphaFoldDB" id="A0A8C5BLS1"/>
<accession>A0A8C5BLS1</accession>
<comment type="similarity">
    <text evidence="1">Belongs to the protein kinase superfamily. STE Ser/Thr protein kinase family. STE20 subfamily.</text>
</comment>
<dbReference type="InterPro" id="IPR008271">
    <property type="entry name" value="Ser/Thr_kinase_AS"/>
</dbReference>
<keyword evidence="4" id="KW-0808">Transferase</keyword>
<dbReference type="InterPro" id="IPR017441">
    <property type="entry name" value="Protein_kinase_ATP_BS"/>
</dbReference>
<feature type="binding site" evidence="11">
    <location>
        <position position="58"/>
    </location>
    <ligand>
        <name>ATP</name>
        <dbReference type="ChEBI" id="CHEBI:30616"/>
    </ligand>
</feature>
<proteinExistence type="inferred from homology"/>
<dbReference type="PANTHER" id="PTHR47167:SF6">
    <property type="entry name" value="SERINE_THREONINE-PROTEIN KINASE TAO2"/>
    <property type="match status" value="1"/>
</dbReference>
<evidence type="ECO:0000259" key="15">
    <source>
        <dbReference type="PROSITE" id="PS50011"/>
    </source>
</evidence>
<dbReference type="InterPro" id="IPR011009">
    <property type="entry name" value="Kinase-like_dom_sf"/>
</dbReference>
<evidence type="ECO:0000256" key="5">
    <source>
        <dbReference type="ARBA" id="ARBA00022741"/>
    </source>
</evidence>
<keyword evidence="14" id="KW-1133">Transmembrane helix</keyword>
<dbReference type="Gene3D" id="3.30.200.20">
    <property type="entry name" value="Phosphorylase Kinase, domain 1"/>
    <property type="match status" value="1"/>
</dbReference>
<protein>
    <recommendedName>
        <fullName evidence="2">non-specific serine/threonine protein kinase</fullName>
        <ecNumber evidence="2">2.7.11.1</ecNumber>
    </recommendedName>
</protein>
<feature type="compositionally biased region" description="Basic and acidic residues" evidence="13">
    <location>
        <begin position="840"/>
        <end position="850"/>
    </location>
</feature>
<evidence type="ECO:0000313" key="17">
    <source>
        <dbReference type="Proteomes" id="UP000694546"/>
    </source>
</evidence>
<dbReference type="GO" id="GO:0004674">
    <property type="term" value="F:protein serine/threonine kinase activity"/>
    <property type="evidence" value="ECO:0007669"/>
    <property type="project" value="UniProtKB-KW"/>
</dbReference>
<dbReference type="Gene3D" id="1.10.510.10">
    <property type="entry name" value="Transferase(Phosphotransferase) domain 1"/>
    <property type="match status" value="1"/>
</dbReference>
<dbReference type="GeneTree" id="ENSGT00940000159991"/>
<dbReference type="InterPro" id="IPR000719">
    <property type="entry name" value="Prot_kinase_dom"/>
</dbReference>
<evidence type="ECO:0000256" key="11">
    <source>
        <dbReference type="PROSITE-ProRule" id="PRU10141"/>
    </source>
</evidence>
<feature type="transmembrane region" description="Helical" evidence="14">
    <location>
        <begin position="991"/>
        <end position="1014"/>
    </location>
</feature>
<dbReference type="PROSITE" id="PS50011">
    <property type="entry name" value="PROTEIN_KINASE_DOM"/>
    <property type="match status" value="1"/>
</dbReference>
<dbReference type="PROSITE" id="PS00108">
    <property type="entry name" value="PROTEIN_KINASE_ST"/>
    <property type="match status" value="1"/>
</dbReference>
<evidence type="ECO:0000313" key="16">
    <source>
        <dbReference type="Ensembl" id="ENSGMOP00000047814.1"/>
    </source>
</evidence>
<feature type="region of interest" description="Disordered" evidence="13">
    <location>
        <begin position="344"/>
        <end position="378"/>
    </location>
</feature>
<keyword evidence="7 11" id="KW-0067">ATP-binding</keyword>
<keyword evidence="17" id="KW-1185">Reference proteome</keyword>
<feature type="region of interest" description="Disordered" evidence="13">
    <location>
        <begin position="688"/>
        <end position="878"/>
    </location>
</feature>
<feature type="compositionally biased region" description="Basic and acidic residues" evidence="13">
    <location>
        <begin position="752"/>
        <end position="787"/>
    </location>
</feature>
<keyword evidence="6" id="KW-0418">Kinase</keyword>
<keyword evidence="8 12" id="KW-0175">Coiled coil</keyword>
<dbReference type="GO" id="GO:0005524">
    <property type="term" value="F:ATP binding"/>
    <property type="evidence" value="ECO:0007669"/>
    <property type="project" value="UniProtKB-UniRule"/>
</dbReference>
<reference evidence="16" key="2">
    <citation type="submission" date="2025-09" db="UniProtKB">
        <authorList>
            <consortium name="Ensembl"/>
        </authorList>
    </citation>
    <scope>IDENTIFICATION</scope>
</reference>
<evidence type="ECO:0000256" key="7">
    <source>
        <dbReference type="ARBA" id="ARBA00022840"/>
    </source>
</evidence>
<evidence type="ECO:0000256" key="2">
    <source>
        <dbReference type="ARBA" id="ARBA00012513"/>
    </source>
</evidence>
<comment type="catalytic activity">
    <reaction evidence="10">
        <text>L-seryl-[protein] + ATP = O-phospho-L-seryl-[protein] + ADP + H(+)</text>
        <dbReference type="Rhea" id="RHEA:17989"/>
        <dbReference type="Rhea" id="RHEA-COMP:9863"/>
        <dbReference type="Rhea" id="RHEA-COMP:11604"/>
        <dbReference type="ChEBI" id="CHEBI:15378"/>
        <dbReference type="ChEBI" id="CHEBI:29999"/>
        <dbReference type="ChEBI" id="CHEBI:30616"/>
        <dbReference type="ChEBI" id="CHEBI:83421"/>
        <dbReference type="ChEBI" id="CHEBI:456216"/>
        <dbReference type="EC" id="2.7.11.1"/>
    </reaction>
</comment>
<evidence type="ECO:0000256" key="3">
    <source>
        <dbReference type="ARBA" id="ARBA00022527"/>
    </source>
</evidence>
<evidence type="ECO:0000256" key="13">
    <source>
        <dbReference type="SAM" id="MobiDB-lite"/>
    </source>
</evidence>
<feature type="transmembrane region" description="Helical" evidence="14">
    <location>
        <begin position="1020"/>
        <end position="1045"/>
    </location>
</feature>
<keyword evidence="14" id="KW-0812">Transmembrane</keyword>
<keyword evidence="5 11" id="KW-0547">Nucleotide-binding</keyword>
<dbReference type="GO" id="GO:0005737">
    <property type="term" value="C:cytoplasm"/>
    <property type="evidence" value="ECO:0007669"/>
    <property type="project" value="TreeGrafter"/>
</dbReference>
<dbReference type="PROSITE" id="PS00107">
    <property type="entry name" value="PROTEIN_KINASE_ATP"/>
    <property type="match status" value="1"/>
</dbReference>
<dbReference type="PANTHER" id="PTHR47167">
    <property type="entry name" value="SERINE/THREONINE-PROTEIN KINASE TAO1-LIKE PROTEIN"/>
    <property type="match status" value="1"/>
</dbReference>
<feature type="compositionally biased region" description="Basic and acidic residues" evidence="13">
    <location>
        <begin position="797"/>
        <end position="833"/>
    </location>
</feature>
<feature type="compositionally biased region" description="Basic and acidic residues" evidence="13">
    <location>
        <begin position="694"/>
        <end position="709"/>
    </location>
</feature>
<evidence type="ECO:0000256" key="6">
    <source>
        <dbReference type="ARBA" id="ARBA00022777"/>
    </source>
</evidence>
<evidence type="ECO:0000256" key="10">
    <source>
        <dbReference type="ARBA" id="ARBA00048679"/>
    </source>
</evidence>
<dbReference type="Pfam" id="PF00069">
    <property type="entry name" value="Pkinase"/>
    <property type="match status" value="1"/>
</dbReference>
<sequence length="1245" mass="141978">MPTSVRAGSLKDPEVAELFYRDDPEKLFTDLREIGHGSFGAVYFAHDIRTNEVVAIKKMSYSGKQSNEKWQDIIKEVKFLQKLRHPNTVEYHGCYLREHTAWLVMEYCLGSASDLLEVHKKPLQEVEIAAITHGALQGLVYLHSHNMIHRDVKAGNILLTEPGQVKLGDFGSASICAPANSFVGTPYWMAPEVILAMDEGQYDGKVDVWSLGITAIELAERKPPLFNMNAMSALYHIAQNESPILQSSHWSDYFRNFVDSCLQKIAQDRPTSDVLLKHHFLCRERPVTAVMDLITRTKEAVRELDNLQYRKMKKILFHEVHNGPAPEGAEEEEDAEQYMLRTGTVSSMESSHSLPSMSISASSQSSSVNSLADGSDDSGEMVMMGEGEHTVTSNSSVLHKPLSHDNIYDDPYQPELDSQRDGLSLVGVVGGRRRRGRDHFATIRTASLVTRQIQEHEQGSALREQMSGYKRMRRQHQKQLMGLENKLKSEMDEHQLRLDKELEGQRGSFSGEGDKLTKKHHAILDKEMKAALAEEKKFQQHILTQQKKELTSLLEAQKRQYRQRKDQLKEELNENQSTPKREKQEWLVRQKECLQQMQAEEEAGLLRRQRQYYELQCRQYKRKMLLARHNLEQDLLREDLNKKQTLKDLECAMLLRHHESTQEVEFRQLGLVQRTRAELIRTQHQTELTNQMEYNKRREQELRQKHAVEVRQQPKSLKVSESGDQGPPDGCPGAPPERPRPPGPAVMVGGEEGERGGEEREEKGVEESKGTEGKEVGWEEREGGAEGEREEEGGEGEEGRERVTKAEEGRMAEGQEEVDRLKEEKTDAQREGGAETGWSQHDEGSEAKKEEEEEGRGVADGCPSDLLHSPSLERRRRQRERELDELSEFYFPHSLDELEPSPPAAAPPPAPSSLPSLFSHAVCLLLTLSIAAHPSFFTLLLLAVFLLSLRRTPPLPSLSSLLLSAELLFLALFFCFLLLRSLCSLSLSSFLSVSVWGCGLLSLGLSLSLELYYVPVVLVSAYFLSSPSLFLSLFLSLYLLLVLVVKPARRLPRRLSRLAMRLLFRLPRPLFALCQSLLGGVAERNLYQMFPKAGRNWGVLRSRIPVPLRSLAPDRGPARPRCLAALGRASSWLRRFLRRPVGMLADQANALVLALAGRVLRELPPGVLRRLHALGLLREERPSRLPRLLPREERERRQRERRRIERERRFRLDRERGFREEKGWECGLRRTSSGRFVRGKARPWR</sequence>
<evidence type="ECO:0000256" key="12">
    <source>
        <dbReference type="SAM" id="Coils"/>
    </source>
</evidence>
<dbReference type="Ensembl" id="ENSGMOT00000034619.1">
    <property type="protein sequence ID" value="ENSGMOP00000047814.1"/>
    <property type="gene ID" value="ENSGMOG00000016815.2"/>
</dbReference>
<dbReference type="SUPFAM" id="SSF56112">
    <property type="entry name" value="Protein kinase-like (PK-like)"/>
    <property type="match status" value="1"/>
</dbReference>
<feature type="compositionally biased region" description="Pro residues" evidence="13">
    <location>
        <begin position="729"/>
        <end position="744"/>
    </location>
</feature>
<feature type="transmembrane region" description="Helical" evidence="14">
    <location>
        <begin position="961"/>
        <end position="979"/>
    </location>
</feature>
<evidence type="ECO:0000256" key="14">
    <source>
        <dbReference type="SAM" id="Phobius"/>
    </source>
</evidence>
<comment type="catalytic activity">
    <reaction evidence="9">
        <text>L-threonyl-[protein] + ATP = O-phospho-L-threonyl-[protein] + ADP + H(+)</text>
        <dbReference type="Rhea" id="RHEA:46608"/>
        <dbReference type="Rhea" id="RHEA-COMP:11060"/>
        <dbReference type="Rhea" id="RHEA-COMP:11605"/>
        <dbReference type="ChEBI" id="CHEBI:15378"/>
        <dbReference type="ChEBI" id="CHEBI:30013"/>
        <dbReference type="ChEBI" id="CHEBI:30616"/>
        <dbReference type="ChEBI" id="CHEBI:61977"/>
        <dbReference type="ChEBI" id="CHEBI:456216"/>
        <dbReference type="EC" id="2.7.11.1"/>
    </reaction>
</comment>
<evidence type="ECO:0000256" key="9">
    <source>
        <dbReference type="ARBA" id="ARBA00047899"/>
    </source>
</evidence>
<feature type="transmembrane region" description="Helical" evidence="14">
    <location>
        <begin position="922"/>
        <end position="949"/>
    </location>
</feature>
<feature type="compositionally biased region" description="Low complexity" evidence="13">
    <location>
        <begin position="346"/>
        <end position="370"/>
    </location>
</feature>
<keyword evidence="14" id="KW-0472">Membrane</keyword>
<evidence type="ECO:0000256" key="4">
    <source>
        <dbReference type="ARBA" id="ARBA00022679"/>
    </source>
</evidence>
<feature type="coiled-coil region" evidence="12">
    <location>
        <begin position="547"/>
        <end position="578"/>
    </location>
</feature>
<feature type="coiled-coil region" evidence="12">
    <location>
        <begin position="466"/>
        <end position="493"/>
    </location>
</feature>
<dbReference type="SMART" id="SM00220">
    <property type="entry name" value="S_TKc"/>
    <property type="match status" value="1"/>
</dbReference>
<dbReference type="EC" id="2.7.11.1" evidence="2"/>
<keyword evidence="3" id="KW-0723">Serine/threonine-protein kinase</keyword>
<dbReference type="InterPro" id="IPR051234">
    <property type="entry name" value="TAO_STE20_kinase"/>
</dbReference>
<name>A0A8C5BLS1_GADMO</name>
<organism evidence="16 17">
    <name type="scientific">Gadus morhua</name>
    <name type="common">Atlantic cod</name>
    <dbReference type="NCBI Taxonomy" id="8049"/>
    <lineage>
        <taxon>Eukaryota</taxon>
        <taxon>Metazoa</taxon>
        <taxon>Chordata</taxon>
        <taxon>Craniata</taxon>
        <taxon>Vertebrata</taxon>
        <taxon>Euteleostomi</taxon>
        <taxon>Actinopterygii</taxon>
        <taxon>Neopterygii</taxon>
        <taxon>Teleostei</taxon>
        <taxon>Neoteleostei</taxon>
        <taxon>Acanthomorphata</taxon>
        <taxon>Zeiogadaria</taxon>
        <taxon>Gadariae</taxon>
        <taxon>Gadiformes</taxon>
        <taxon>Gadoidei</taxon>
        <taxon>Gadidae</taxon>
        <taxon>Gadus</taxon>
    </lineage>
</organism>
<reference evidence="16" key="1">
    <citation type="submission" date="2025-08" db="UniProtKB">
        <authorList>
            <consortium name="Ensembl"/>
        </authorList>
    </citation>
    <scope>IDENTIFICATION</scope>
</reference>
<feature type="domain" description="Protein kinase" evidence="15">
    <location>
        <begin position="28"/>
        <end position="281"/>
    </location>
</feature>
<evidence type="ECO:0000256" key="8">
    <source>
        <dbReference type="ARBA" id="ARBA00023054"/>
    </source>
</evidence>
<dbReference type="Proteomes" id="UP000694546">
    <property type="component" value="Chromosome 18"/>
</dbReference>